<comment type="caution">
    <text evidence="1">The sequence shown here is derived from an EMBL/GenBank/DDBJ whole genome shotgun (WGS) entry which is preliminary data.</text>
</comment>
<dbReference type="AlphaFoldDB" id="A0A7Y0LA27"/>
<evidence type="ECO:0000313" key="1">
    <source>
        <dbReference type="EMBL" id="NMP30398.1"/>
    </source>
</evidence>
<dbReference type="InterPro" id="IPR044691">
    <property type="entry name" value="DCC1_Trx"/>
</dbReference>
<dbReference type="Proteomes" id="UP000568664">
    <property type="component" value="Unassembled WGS sequence"/>
</dbReference>
<name>A0A7Y0LA27_9GAMM</name>
<organism evidence="1 2">
    <name type="scientific">Thalassotalea algicola</name>
    <dbReference type="NCBI Taxonomy" id="2716224"/>
    <lineage>
        <taxon>Bacteria</taxon>
        <taxon>Pseudomonadati</taxon>
        <taxon>Pseudomonadota</taxon>
        <taxon>Gammaproteobacteria</taxon>
        <taxon>Alteromonadales</taxon>
        <taxon>Colwelliaceae</taxon>
        <taxon>Thalassotalea</taxon>
    </lineage>
</organism>
<gene>
    <name evidence="1" type="ORF">HII17_02385</name>
</gene>
<dbReference type="EMBL" id="JABBXH010000001">
    <property type="protein sequence ID" value="NMP30398.1"/>
    <property type="molecule type" value="Genomic_DNA"/>
</dbReference>
<dbReference type="PANTHER" id="PTHR34290:SF2">
    <property type="entry name" value="OS04G0668800 PROTEIN"/>
    <property type="match status" value="1"/>
</dbReference>
<evidence type="ECO:0000313" key="2">
    <source>
        <dbReference type="Proteomes" id="UP000568664"/>
    </source>
</evidence>
<protein>
    <submittedName>
        <fullName evidence="1">DUF393 domain-containing protein</fullName>
    </submittedName>
</protein>
<sequence>MLTIFFDGSCPLCTLEMDKLKQYDHNNAIELVNIHQADFQFHYPGIDVDKAMRILHGYYNGEVLLGLNVTHRAWTLVGKGVYVAPLAMPIFKQIAHICYLVVAKYRKPISQFLYRNFQLGKNTCDKRSCYEKYNNANHRR</sequence>
<reference evidence="1 2" key="1">
    <citation type="submission" date="2020-04" db="EMBL/GenBank/DDBJ databases">
        <title>Thalassotalea sp. M1531, isolated from the surface of marine red alga.</title>
        <authorList>
            <person name="Pang L."/>
            <person name="Lu D.-C."/>
        </authorList>
    </citation>
    <scope>NUCLEOTIDE SEQUENCE [LARGE SCALE GENOMIC DNA]</scope>
    <source>
        <strain evidence="1 2">M1531</strain>
    </source>
</reference>
<dbReference type="GO" id="GO:0015035">
    <property type="term" value="F:protein-disulfide reductase activity"/>
    <property type="evidence" value="ECO:0007669"/>
    <property type="project" value="InterPro"/>
</dbReference>
<proteinExistence type="predicted"/>
<keyword evidence="2" id="KW-1185">Reference proteome</keyword>
<accession>A0A7Y0LA27</accession>
<dbReference type="InterPro" id="IPR007263">
    <property type="entry name" value="DCC1-like"/>
</dbReference>
<dbReference type="Pfam" id="PF04134">
    <property type="entry name" value="DCC1-like"/>
    <property type="match status" value="1"/>
</dbReference>
<dbReference type="PANTHER" id="PTHR34290">
    <property type="entry name" value="SI:CH73-390P7.2"/>
    <property type="match status" value="1"/>
</dbReference>